<dbReference type="SUPFAM" id="SSF47413">
    <property type="entry name" value="lambda repressor-like DNA-binding domains"/>
    <property type="match status" value="1"/>
</dbReference>
<evidence type="ECO:0000313" key="1">
    <source>
        <dbReference type="EMBL" id="PSR27590.1"/>
    </source>
</evidence>
<sequence>MAQMEQNIRLIRRVICPSQQEFGREEFSASYVSRVERGLQKPSRRFVWYLTDRLRYHTADFYQPGQDGHLIDTLLHMAHRVHESGHPKMAEDLVEQALPKAYQTLNPLIIARVMGFRFLFTDRLNSEKSRQFWEMVQWVDWNRATPDDVIRFVKVLGLVARRFGPLEDTGIGPMQPSSAPSWRG</sequence>
<proteinExistence type="predicted"/>
<name>A0A2T2WZB8_9FIRM</name>
<reference evidence="1 2" key="1">
    <citation type="journal article" date="2014" name="BMC Genomics">
        <title>Comparison of environmental and isolate Sulfobacillus genomes reveals diverse carbon, sulfur, nitrogen, and hydrogen metabolisms.</title>
        <authorList>
            <person name="Justice N.B."/>
            <person name="Norman A."/>
            <person name="Brown C.T."/>
            <person name="Singh A."/>
            <person name="Thomas B.C."/>
            <person name="Banfield J.F."/>
        </authorList>
    </citation>
    <scope>NUCLEOTIDE SEQUENCE [LARGE SCALE GENOMIC DNA]</scope>
    <source>
        <strain evidence="1">AMDSBA1</strain>
    </source>
</reference>
<gene>
    <name evidence="1" type="ORF">C7B43_11575</name>
</gene>
<dbReference type="CDD" id="cd00093">
    <property type="entry name" value="HTH_XRE"/>
    <property type="match status" value="1"/>
</dbReference>
<organism evidence="1 2">
    <name type="scientific">Sulfobacillus benefaciens</name>
    <dbReference type="NCBI Taxonomy" id="453960"/>
    <lineage>
        <taxon>Bacteria</taxon>
        <taxon>Bacillati</taxon>
        <taxon>Bacillota</taxon>
        <taxon>Clostridia</taxon>
        <taxon>Eubacteriales</taxon>
        <taxon>Clostridiales Family XVII. Incertae Sedis</taxon>
        <taxon>Sulfobacillus</taxon>
    </lineage>
</organism>
<accession>A0A2T2WZB8</accession>
<evidence type="ECO:0000313" key="2">
    <source>
        <dbReference type="Proteomes" id="UP000242699"/>
    </source>
</evidence>
<evidence type="ECO:0008006" key="3">
    <source>
        <dbReference type="Google" id="ProtNLM"/>
    </source>
</evidence>
<protein>
    <recommendedName>
        <fullName evidence="3">XRE family transcriptional regulator</fullName>
    </recommendedName>
</protein>
<dbReference type="InterPro" id="IPR001387">
    <property type="entry name" value="Cro/C1-type_HTH"/>
</dbReference>
<dbReference type="GO" id="GO:0003677">
    <property type="term" value="F:DNA binding"/>
    <property type="evidence" value="ECO:0007669"/>
    <property type="project" value="InterPro"/>
</dbReference>
<comment type="caution">
    <text evidence="1">The sequence shown here is derived from an EMBL/GenBank/DDBJ whole genome shotgun (WGS) entry which is preliminary data.</text>
</comment>
<dbReference type="EMBL" id="PXYT01000025">
    <property type="protein sequence ID" value="PSR27590.1"/>
    <property type="molecule type" value="Genomic_DNA"/>
</dbReference>
<dbReference type="Proteomes" id="UP000242699">
    <property type="component" value="Unassembled WGS sequence"/>
</dbReference>
<dbReference type="InterPro" id="IPR010982">
    <property type="entry name" value="Lambda_DNA-bd_dom_sf"/>
</dbReference>
<dbReference type="AlphaFoldDB" id="A0A2T2WZB8"/>